<dbReference type="InterPro" id="IPR053197">
    <property type="entry name" value="F-box_SCFL_complex_component"/>
</dbReference>
<reference evidence="2 3" key="1">
    <citation type="journal article" date="2022" name="G3 (Bethesda)">
        <title>Whole-genome sequence and methylome profiling of the almond [Prunus dulcis (Mill.) D.A. Webb] cultivar 'Nonpareil'.</title>
        <authorList>
            <person name="D'Amico-Willman K.M."/>
            <person name="Ouma W.Z."/>
            <person name="Meulia T."/>
            <person name="Sideli G.M."/>
            <person name="Gradziel T.M."/>
            <person name="Fresnedo-Ramirez J."/>
        </authorList>
    </citation>
    <scope>NUCLEOTIDE SEQUENCE [LARGE SCALE GENOMIC DNA]</scope>
    <source>
        <strain evidence="2">Clone GOH B32 T37-40</strain>
    </source>
</reference>
<comment type="caution">
    <text evidence="2">The sequence shown here is derived from an EMBL/GenBank/DDBJ whole genome shotgun (WGS) entry which is preliminary data.</text>
</comment>
<accession>A0AAD4YRU8</accession>
<name>A0AAD4YRU8_PRUDU</name>
<dbReference type="Proteomes" id="UP001054821">
    <property type="component" value="Chromosome 7"/>
</dbReference>
<gene>
    <name evidence="2" type="ORF">L3X38_038677</name>
</gene>
<dbReference type="EMBL" id="JAJFAZ020000007">
    <property type="protein sequence ID" value="KAI5318969.1"/>
    <property type="molecule type" value="Genomic_DNA"/>
</dbReference>
<dbReference type="PANTHER" id="PTHR34223:SF51">
    <property type="entry name" value="OS06G0556300 PROTEIN"/>
    <property type="match status" value="1"/>
</dbReference>
<dbReference type="PROSITE" id="PS50181">
    <property type="entry name" value="FBOX"/>
    <property type="match status" value="1"/>
</dbReference>
<dbReference type="AlphaFoldDB" id="A0AAD4YRU8"/>
<feature type="domain" description="F-box" evidence="1">
    <location>
        <begin position="22"/>
        <end position="70"/>
    </location>
</feature>
<dbReference type="InterPro" id="IPR036047">
    <property type="entry name" value="F-box-like_dom_sf"/>
</dbReference>
<dbReference type="Gene3D" id="1.20.1280.50">
    <property type="match status" value="1"/>
</dbReference>
<proteinExistence type="predicted"/>
<evidence type="ECO:0000313" key="3">
    <source>
        <dbReference type="Proteomes" id="UP001054821"/>
    </source>
</evidence>
<sequence>MARASCKGEGGCSESSESMIEIDRLSNLPDQVSHHILSFLTIKHLAPFCCVSKKCRELSLSSPSLDFDEFTTVRPSSCAKRHRLLNDLDSHDEEDSEETPCFCKDEYFRIMSWVHNALRCNVEVLDLDFNDNQEWTPKFPSSIFLCVVVLFFLQSHIKTKPPLNDPESNTFGFDMQYWKM</sequence>
<dbReference type="SMART" id="SM00256">
    <property type="entry name" value="FBOX"/>
    <property type="match status" value="1"/>
</dbReference>
<organism evidence="2 3">
    <name type="scientific">Prunus dulcis</name>
    <name type="common">Almond</name>
    <name type="synonym">Amygdalus dulcis</name>
    <dbReference type="NCBI Taxonomy" id="3755"/>
    <lineage>
        <taxon>Eukaryota</taxon>
        <taxon>Viridiplantae</taxon>
        <taxon>Streptophyta</taxon>
        <taxon>Embryophyta</taxon>
        <taxon>Tracheophyta</taxon>
        <taxon>Spermatophyta</taxon>
        <taxon>Magnoliopsida</taxon>
        <taxon>eudicotyledons</taxon>
        <taxon>Gunneridae</taxon>
        <taxon>Pentapetalae</taxon>
        <taxon>rosids</taxon>
        <taxon>fabids</taxon>
        <taxon>Rosales</taxon>
        <taxon>Rosaceae</taxon>
        <taxon>Amygdaloideae</taxon>
        <taxon>Amygdaleae</taxon>
        <taxon>Prunus</taxon>
    </lineage>
</organism>
<dbReference type="Pfam" id="PF00646">
    <property type="entry name" value="F-box"/>
    <property type="match status" value="1"/>
</dbReference>
<evidence type="ECO:0000313" key="2">
    <source>
        <dbReference type="EMBL" id="KAI5318969.1"/>
    </source>
</evidence>
<dbReference type="SUPFAM" id="SSF81383">
    <property type="entry name" value="F-box domain"/>
    <property type="match status" value="1"/>
</dbReference>
<dbReference type="InterPro" id="IPR001810">
    <property type="entry name" value="F-box_dom"/>
</dbReference>
<keyword evidence="3" id="KW-1185">Reference proteome</keyword>
<protein>
    <recommendedName>
        <fullName evidence="1">F-box domain-containing protein</fullName>
    </recommendedName>
</protein>
<dbReference type="PANTHER" id="PTHR34223">
    <property type="entry name" value="OS11G0201299 PROTEIN"/>
    <property type="match status" value="1"/>
</dbReference>
<evidence type="ECO:0000259" key="1">
    <source>
        <dbReference type="PROSITE" id="PS50181"/>
    </source>
</evidence>